<sequence length="42" mass="4752">MRDFFVAAAANVAAGCVLWLLRLLSARILTRKRKRPSGKTHR</sequence>
<feature type="transmembrane region" description="Helical" evidence="1">
    <location>
        <begin position="6"/>
        <end position="25"/>
    </location>
</feature>
<evidence type="ECO:0000313" key="2">
    <source>
        <dbReference type="EMBL" id="ACV21531.1"/>
    </source>
</evidence>
<dbReference type="HOGENOM" id="CLU_3257938_0_0_11"/>
<dbReference type="PROSITE" id="PS51257">
    <property type="entry name" value="PROKAR_LIPOPROTEIN"/>
    <property type="match status" value="1"/>
</dbReference>
<organism evidence="2 3">
    <name type="scientific">Slackia heliotrinireducens (strain ATCC 29202 / DSM 20476 / NCTC 11029 / RHS 1)</name>
    <name type="common">Peptococcus heliotrinreducens</name>
    <dbReference type="NCBI Taxonomy" id="471855"/>
    <lineage>
        <taxon>Bacteria</taxon>
        <taxon>Bacillati</taxon>
        <taxon>Actinomycetota</taxon>
        <taxon>Coriobacteriia</taxon>
        <taxon>Eggerthellales</taxon>
        <taxon>Eggerthellaceae</taxon>
        <taxon>Slackia</taxon>
    </lineage>
</organism>
<gene>
    <name evidence="2" type="ordered locus">Shel_04710</name>
</gene>
<dbReference type="EMBL" id="CP001684">
    <property type="protein sequence ID" value="ACV21531.1"/>
    <property type="molecule type" value="Genomic_DNA"/>
</dbReference>
<protein>
    <submittedName>
        <fullName evidence="2">Uncharacterized protein</fullName>
    </submittedName>
</protein>
<name>C7N310_SLAHD</name>
<keyword evidence="1" id="KW-1133">Transmembrane helix</keyword>
<evidence type="ECO:0000313" key="3">
    <source>
        <dbReference type="Proteomes" id="UP000002026"/>
    </source>
</evidence>
<proteinExistence type="predicted"/>
<accession>C7N310</accession>
<dbReference type="KEGG" id="shi:Shel_04710"/>
<evidence type="ECO:0000256" key="1">
    <source>
        <dbReference type="SAM" id="Phobius"/>
    </source>
</evidence>
<keyword evidence="1" id="KW-0812">Transmembrane</keyword>
<keyword evidence="1" id="KW-0472">Membrane</keyword>
<reference evidence="2 3" key="1">
    <citation type="journal article" date="2009" name="Stand. Genomic Sci.">
        <title>Complete genome sequence of Slackia heliotrinireducens type strain (RHS 1).</title>
        <authorList>
            <person name="Pukall R."/>
            <person name="Lapidus A."/>
            <person name="Nolan M."/>
            <person name="Copeland A."/>
            <person name="Glavina Del Rio T."/>
            <person name="Lucas S."/>
            <person name="Chen F."/>
            <person name="Tice H."/>
            <person name="Cheng J.F."/>
            <person name="Chertkov O."/>
            <person name="Bruce D."/>
            <person name="Goodwin L."/>
            <person name="Kuske C."/>
            <person name="Brettin T."/>
            <person name="Detter J.C."/>
            <person name="Han C."/>
            <person name="Pitluck S."/>
            <person name="Pati A."/>
            <person name="Mavrommatis K."/>
            <person name="Ivanova N."/>
            <person name="Ovchinnikova G."/>
            <person name="Chen A."/>
            <person name="Palaniappan K."/>
            <person name="Schneider S."/>
            <person name="Rohde M."/>
            <person name="Chain P."/>
            <person name="D'haeseleer P."/>
            <person name="Goker M."/>
            <person name="Bristow J."/>
            <person name="Eisen J.A."/>
            <person name="Markowitz V."/>
            <person name="Kyrpides N.C."/>
            <person name="Klenk H.P."/>
            <person name="Hugenholtz P."/>
        </authorList>
    </citation>
    <scope>NUCLEOTIDE SEQUENCE [LARGE SCALE GENOMIC DNA]</scope>
    <source>
        <strain evidence="3">ATCC 29202 / DSM 20476 / NCTC 11029 / RHS 1</strain>
    </source>
</reference>
<dbReference type="Proteomes" id="UP000002026">
    <property type="component" value="Chromosome"/>
</dbReference>
<keyword evidence="3" id="KW-1185">Reference proteome</keyword>
<dbReference type="AlphaFoldDB" id="C7N310"/>